<dbReference type="Gene3D" id="2.40.160.10">
    <property type="entry name" value="Porin"/>
    <property type="match status" value="1"/>
</dbReference>
<evidence type="ECO:0000256" key="3">
    <source>
        <dbReference type="ARBA" id="ARBA00023136"/>
    </source>
</evidence>
<dbReference type="PANTHER" id="PTHR34501:SF2">
    <property type="entry name" value="OUTER MEMBRANE PORIN F-RELATED"/>
    <property type="match status" value="1"/>
</dbReference>
<evidence type="ECO:0000256" key="2">
    <source>
        <dbReference type="ARBA" id="ARBA00022729"/>
    </source>
</evidence>
<dbReference type="STRING" id="343874.GCA_000805695_00405"/>
<dbReference type="PANTHER" id="PTHR34501">
    <property type="entry name" value="PROTEIN YDDL-RELATED"/>
    <property type="match status" value="1"/>
</dbReference>
<sequence>MIANNKHFISAFLLLGSIVYAQKSNDTIDISIRPYTSLRGHLAVHDKVMELQENASRAGIEINLKKGNIAFVAGIELQINMFKGNSSFNVDGNLDSDLLTIVSEQKQQVFGNRLGYLGIDLSKYGKITFGKQWSVYRDVTAYTDRFNVFGGRASATFTGGTDGGLLGTGRADQSIIYRNKIKAFQFGAQIQTKGGNDDKIIDGFGFSAQLELNQNISIGAAFNRAFIAQNLIDDNHILGLSGHPTFYSIGLKYTSKQFDVSLLGILQQNGDFIPISYQSENTINPSYVFDAKGFETALKYKLNKFSILGGYNLYVPETKKSVENIIIDKNFRRSDFITGLEYYPMKYVQLYTEQRISFGKNYVGKKEQSVFTLGMKLDLSRQFNKKLNL</sequence>
<gene>
    <name evidence="5" type="primary">ompD</name>
    <name evidence="5" type="ORF">NCTC13456_02287</name>
</gene>
<dbReference type="AlphaFoldDB" id="A0A376GI58"/>
<dbReference type="GO" id="GO:0009279">
    <property type="term" value="C:cell outer membrane"/>
    <property type="evidence" value="ECO:0007669"/>
    <property type="project" value="UniProtKB-SubCell"/>
</dbReference>
<dbReference type="RefSeq" id="WP_257468194.1">
    <property type="nucleotide sequence ID" value="NZ_JAAGKM010000027.1"/>
</dbReference>
<reference evidence="5 6" key="1">
    <citation type="submission" date="2018-06" db="EMBL/GenBank/DDBJ databases">
        <authorList>
            <consortium name="Pathogen Informatics"/>
            <person name="Doyle S."/>
        </authorList>
    </citation>
    <scope>NUCLEOTIDE SEQUENCE [LARGE SCALE GENOMIC DNA]</scope>
    <source>
        <strain evidence="5 6">NCTC13456</strain>
    </source>
</reference>
<dbReference type="Pfam" id="PF13609">
    <property type="entry name" value="Porin_4"/>
    <property type="match status" value="1"/>
</dbReference>
<dbReference type="EMBL" id="UFXS01000001">
    <property type="protein sequence ID" value="STD58663.1"/>
    <property type="molecule type" value="Genomic_DNA"/>
</dbReference>
<dbReference type="Proteomes" id="UP000254737">
    <property type="component" value="Unassembled WGS sequence"/>
</dbReference>
<accession>A0A376GI58</accession>
<dbReference type="SUPFAM" id="SSF56935">
    <property type="entry name" value="Porins"/>
    <property type="match status" value="1"/>
</dbReference>
<dbReference type="InterPro" id="IPR050298">
    <property type="entry name" value="Gram-neg_bact_OMP"/>
</dbReference>
<feature type="domain" description="Porin" evidence="4">
    <location>
        <begin position="89"/>
        <end position="315"/>
    </location>
</feature>
<evidence type="ECO:0000256" key="1">
    <source>
        <dbReference type="ARBA" id="ARBA00004571"/>
    </source>
</evidence>
<dbReference type="GO" id="GO:0015288">
    <property type="term" value="F:porin activity"/>
    <property type="evidence" value="ECO:0007669"/>
    <property type="project" value="InterPro"/>
</dbReference>
<comment type="subcellular location">
    <subcellularLocation>
        <location evidence="1">Cell outer membrane</location>
        <topology evidence="1">Multi-pass membrane protein</topology>
    </subcellularLocation>
</comment>
<organism evidence="5 6">
    <name type="scientific">Empedobacter falsenii</name>
    <dbReference type="NCBI Taxonomy" id="343874"/>
    <lineage>
        <taxon>Bacteria</taxon>
        <taxon>Pseudomonadati</taxon>
        <taxon>Bacteroidota</taxon>
        <taxon>Flavobacteriia</taxon>
        <taxon>Flavobacteriales</taxon>
        <taxon>Weeksellaceae</taxon>
        <taxon>Empedobacter</taxon>
    </lineage>
</organism>
<dbReference type="CDD" id="cd00342">
    <property type="entry name" value="gram_neg_porins"/>
    <property type="match status" value="1"/>
</dbReference>
<keyword evidence="2" id="KW-0732">Signal</keyword>
<name>A0A376GI58_9FLAO</name>
<proteinExistence type="predicted"/>
<dbReference type="InterPro" id="IPR023614">
    <property type="entry name" value="Porin_dom_sf"/>
</dbReference>
<evidence type="ECO:0000313" key="5">
    <source>
        <dbReference type="EMBL" id="STD58663.1"/>
    </source>
</evidence>
<evidence type="ECO:0000259" key="4">
    <source>
        <dbReference type="Pfam" id="PF13609"/>
    </source>
</evidence>
<keyword evidence="3" id="KW-0472">Membrane</keyword>
<protein>
    <submittedName>
        <fullName evidence="5">Outer membrane porin protein OmpD</fullName>
    </submittedName>
</protein>
<dbReference type="InterPro" id="IPR033900">
    <property type="entry name" value="Gram_neg_porin_domain"/>
</dbReference>
<evidence type="ECO:0000313" key="6">
    <source>
        <dbReference type="Proteomes" id="UP000254737"/>
    </source>
</evidence>